<dbReference type="HOGENOM" id="CLU_3237590_0_0_10"/>
<protein>
    <submittedName>
        <fullName evidence="1">Uncharacterized protein</fullName>
    </submittedName>
</protein>
<name>E6K6R7_9BACT</name>
<gene>
    <name evidence="1" type="ORF">HMPREF6485_1316</name>
</gene>
<keyword evidence="2" id="KW-1185">Reference proteome</keyword>
<reference evidence="1 2" key="1">
    <citation type="submission" date="2010-10" db="EMBL/GenBank/DDBJ databases">
        <authorList>
            <person name="Muzny D."/>
            <person name="Qin X."/>
            <person name="Deng J."/>
            <person name="Jiang H."/>
            <person name="Liu Y."/>
            <person name="Qu J."/>
            <person name="Song X.-Z."/>
            <person name="Zhang L."/>
            <person name="Thornton R."/>
            <person name="Coyle M."/>
            <person name="Francisco L."/>
            <person name="Jackson L."/>
            <person name="Javaid M."/>
            <person name="Korchina V."/>
            <person name="Kovar C."/>
            <person name="Mata R."/>
            <person name="Mathew T."/>
            <person name="Ngo R."/>
            <person name="Nguyen L."/>
            <person name="Nguyen N."/>
            <person name="Okwuonu G."/>
            <person name="Ongeri F."/>
            <person name="Pham C."/>
            <person name="Simmons D."/>
            <person name="Wilczek-Boney K."/>
            <person name="Hale W."/>
            <person name="Jakkamsetti A."/>
            <person name="Pham P."/>
            <person name="Ruth R."/>
            <person name="San Lucas F."/>
            <person name="Warren J."/>
            <person name="Zhang J."/>
            <person name="Zhao Z."/>
            <person name="Zhou C."/>
            <person name="Zhu D."/>
            <person name="Lee S."/>
            <person name="Bess C."/>
            <person name="Blankenburg K."/>
            <person name="Forbes L."/>
            <person name="Fu Q."/>
            <person name="Gubbala S."/>
            <person name="Hirani K."/>
            <person name="Jayaseelan J.C."/>
            <person name="Lara F."/>
            <person name="Munidasa M."/>
            <person name="Palculict T."/>
            <person name="Patil S."/>
            <person name="Pu L.-L."/>
            <person name="Saada N."/>
            <person name="Tang L."/>
            <person name="Weissenberger G."/>
            <person name="Zhu Y."/>
            <person name="Hemphill L."/>
            <person name="Shang Y."/>
            <person name="Youmans B."/>
            <person name="Ayvaz T."/>
            <person name="Ross M."/>
            <person name="Santibanez J."/>
            <person name="Aqrawi P."/>
            <person name="Gross S."/>
            <person name="Joshi V."/>
            <person name="Fowler G."/>
            <person name="Nazareth L."/>
            <person name="Reid J."/>
            <person name="Worley K."/>
            <person name="Petrosino J."/>
            <person name="Highlander S."/>
            <person name="Gibbs R."/>
        </authorList>
    </citation>
    <scope>NUCLEOTIDE SEQUENCE [LARGE SCALE GENOMIC DNA]</scope>
    <source>
        <strain evidence="1 2">ATCC 33574</strain>
    </source>
</reference>
<organism evidence="1 2">
    <name type="scientific">Segatella buccae ATCC 33574</name>
    <dbReference type="NCBI Taxonomy" id="873513"/>
    <lineage>
        <taxon>Bacteria</taxon>
        <taxon>Pseudomonadati</taxon>
        <taxon>Bacteroidota</taxon>
        <taxon>Bacteroidia</taxon>
        <taxon>Bacteroidales</taxon>
        <taxon>Prevotellaceae</taxon>
        <taxon>Segatella</taxon>
    </lineage>
</organism>
<dbReference type="EMBL" id="AEPD01000026">
    <property type="protein sequence ID" value="EFU30747.1"/>
    <property type="molecule type" value="Genomic_DNA"/>
</dbReference>
<evidence type="ECO:0000313" key="2">
    <source>
        <dbReference type="Proteomes" id="UP000003112"/>
    </source>
</evidence>
<sequence>MTCLYLLQRYEDIPKPQNKRAIKYRKTECFYIQGDCRLPLQPP</sequence>
<comment type="caution">
    <text evidence="1">The sequence shown here is derived from an EMBL/GenBank/DDBJ whole genome shotgun (WGS) entry which is preliminary data.</text>
</comment>
<proteinExistence type="predicted"/>
<accession>E6K6R7</accession>
<dbReference type="Proteomes" id="UP000003112">
    <property type="component" value="Unassembled WGS sequence"/>
</dbReference>
<evidence type="ECO:0000313" key="1">
    <source>
        <dbReference type="EMBL" id="EFU30747.1"/>
    </source>
</evidence>
<dbReference type="AlphaFoldDB" id="E6K6R7"/>